<dbReference type="InterPro" id="IPR004544">
    <property type="entry name" value="TF_aIF-2_arc"/>
</dbReference>
<dbReference type="PRINTS" id="PR00315">
    <property type="entry name" value="ELONGATNFCT"/>
</dbReference>
<dbReference type="Pfam" id="PF11987">
    <property type="entry name" value="IF-2"/>
    <property type="match status" value="1"/>
</dbReference>
<dbReference type="RefSeq" id="WP_238477581.1">
    <property type="nucleotide sequence ID" value="NZ_CP064786.1"/>
</dbReference>
<dbReference type="InterPro" id="IPR009000">
    <property type="entry name" value="Transl_B-barrel_sf"/>
</dbReference>
<dbReference type="Pfam" id="PF14578">
    <property type="entry name" value="GTP_EFTU_D4"/>
    <property type="match status" value="1"/>
</dbReference>
<comment type="function">
    <text evidence="7 8 9">Function in general translation initiation by promoting the binding of the formylmethionine-tRNA to ribosomes. Seems to function along with eIF-2.</text>
</comment>
<dbReference type="EMBL" id="CP064786">
    <property type="protein sequence ID" value="QSG03531.1"/>
    <property type="molecule type" value="Genomic_DNA"/>
</dbReference>
<gene>
    <name evidence="8 11" type="primary">infB</name>
    <name evidence="11" type="ORF">AArcS_2335</name>
</gene>
<dbReference type="InterPro" id="IPR029459">
    <property type="entry name" value="EFTU-type"/>
</dbReference>
<dbReference type="InterPro" id="IPR036925">
    <property type="entry name" value="TIF_IF2_dom3_sf"/>
</dbReference>
<dbReference type="SUPFAM" id="SSF52540">
    <property type="entry name" value="P-loop containing nucleoside triphosphate hydrolases"/>
    <property type="match status" value="1"/>
</dbReference>
<dbReference type="HAMAP" id="MF_00100_A">
    <property type="entry name" value="IF_2_A"/>
    <property type="match status" value="1"/>
</dbReference>
<dbReference type="GO" id="GO:0005737">
    <property type="term" value="C:cytoplasm"/>
    <property type="evidence" value="ECO:0007669"/>
    <property type="project" value="TreeGrafter"/>
</dbReference>
<feature type="binding site" evidence="8">
    <location>
        <begin position="21"/>
        <end position="28"/>
    </location>
    <ligand>
        <name>GTP</name>
        <dbReference type="ChEBI" id="CHEBI:37565"/>
    </ligand>
</feature>
<dbReference type="NCBIfam" id="TIGR00491">
    <property type="entry name" value="aIF-2"/>
    <property type="match status" value="1"/>
</dbReference>
<dbReference type="GeneID" id="70685712"/>
<reference evidence="11" key="1">
    <citation type="submission" date="2020-11" db="EMBL/GenBank/DDBJ databases">
        <title>Carbohydrate-dependent, anaerobic sulfur respiration: A novel catabolism in halophilic archaea.</title>
        <authorList>
            <person name="Sorokin D.Y."/>
            <person name="Messina E."/>
            <person name="Smedile F."/>
            <person name="La Cono V."/>
            <person name="Hallsworth J.E."/>
            <person name="Yakimov M.M."/>
        </authorList>
    </citation>
    <scope>NUCLEOTIDE SEQUENCE</scope>
    <source>
        <strain evidence="11">AArc-S</strain>
    </source>
</reference>
<evidence type="ECO:0000259" key="10">
    <source>
        <dbReference type="PROSITE" id="PS51722"/>
    </source>
</evidence>
<accession>A0A897MTB2</accession>
<protein>
    <recommendedName>
        <fullName evidence="2 8">Probable translation initiation factor IF-2</fullName>
    </recommendedName>
</protein>
<dbReference type="Gene3D" id="3.40.50.10050">
    <property type="entry name" value="Translation initiation factor IF- 2, domain 3"/>
    <property type="match status" value="1"/>
</dbReference>
<evidence type="ECO:0000256" key="8">
    <source>
        <dbReference type="HAMAP-Rule" id="MF_00100"/>
    </source>
</evidence>
<dbReference type="NCBIfam" id="NF003078">
    <property type="entry name" value="PRK04004.1"/>
    <property type="match status" value="1"/>
</dbReference>
<keyword evidence="5 8" id="KW-0648">Protein biosynthesis</keyword>
<dbReference type="CDD" id="cd03703">
    <property type="entry name" value="aeIF5B_II"/>
    <property type="match status" value="1"/>
</dbReference>
<dbReference type="PANTHER" id="PTHR43381">
    <property type="entry name" value="TRANSLATION INITIATION FACTOR IF-2-RELATED"/>
    <property type="match status" value="1"/>
</dbReference>
<dbReference type="PANTHER" id="PTHR43381:SF4">
    <property type="entry name" value="EUKARYOTIC TRANSLATION INITIATION FACTOR 5B"/>
    <property type="match status" value="1"/>
</dbReference>
<dbReference type="GO" id="GO:0005525">
    <property type="term" value="F:GTP binding"/>
    <property type="evidence" value="ECO:0007669"/>
    <property type="project" value="UniProtKB-KW"/>
</dbReference>
<dbReference type="Gene3D" id="3.40.50.300">
    <property type="entry name" value="P-loop containing nucleotide triphosphate hydrolases"/>
    <property type="match status" value="1"/>
</dbReference>
<evidence type="ECO:0000256" key="2">
    <source>
        <dbReference type="ARBA" id="ARBA00020166"/>
    </source>
</evidence>
<keyword evidence="4 8" id="KW-0547">Nucleotide-binding</keyword>
<evidence type="ECO:0000313" key="11">
    <source>
        <dbReference type="EMBL" id="QSG03531.1"/>
    </source>
</evidence>
<dbReference type="NCBIfam" id="TIGR00231">
    <property type="entry name" value="small_GTP"/>
    <property type="match status" value="1"/>
</dbReference>
<proteinExistence type="inferred from homology"/>
<comment type="similarity">
    <text evidence="1 8 9">Belongs to the TRAFAC class translation factor GTPase superfamily. Classic translation factor GTPase family. IF-2 subfamily.</text>
</comment>
<dbReference type="SUPFAM" id="SSF50447">
    <property type="entry name" value="Translation proteins"/>
    <property type="match status" value="1"/>
</dbReference>
<evidence type="ECO:0000256" key="6">
    <source>
        <dbReference type="ARBA" id="ARBA00023134"/>
    </source>
</evidence>
<evidence type="ECO:0000256" key="3">
    <source>
        <dbReference type="ARBA" id="ARBA00022540"/>
    </source>
</evidence>
<dbReference type="SUPFAM" id="SSF52156">
    <property type="entry name" value="Initiation factor IF2/eIF5b, domain 3"/>
    <property type="match status" value="1"/>
</dbReference>
<dbReference type="InterPro" id="IPR000795">
    <property type="entry name" value="T_Tr_GTP-bd_dom"/>
</dbReference>
<dbReference type="InterPro" id="IPR023115">
    <property type="entry name" value="TIF_IF2_dom3"/>
</dbReference>
<feature type="binding site" evidence="8">
    <location>
        <begin position="83"/>
        <end position="87"/>
    </location>
    <ligand>
        <name>GTP</name>
        <dbReference type="ChEBI" id="CHEBI:37565"/>
    </ligand>
</feature>
<evidence type="ECO:0000256" key="4">
    <source>
        <dbReference type="ARBA" id="ARBA00022741"/>
    </source>
</evidence>
<evidence type="ECO:0000256" key="5">
    <source>
        <dbReference type="ARBA" id="ARBA00022917"/>
    </source>
</evidence>
<dbReference type="FunFam" id="3.40.50.300:FF:000112">
    <property type="entry name" value="Eukaryotic translation initiation factor 5B"/>
    <property type="match status" value="1"/>
</dbReference>
<dbReference type="GO" id="GO:0003743">
    <property type="term" value="F:translation initiation factor activity"/>
    <property type="evidence" value="ECO:0007669"/>
    <property type="project" value="UniProtKB-UniRule"/>
</dbReference>
<evidence type="ECO:0000256" key="1">
    <source>
        <dbReference type="ARBA" id="ARBA00007733"/>
    </source>
</evidence>
<dbReference type="Pfam" id="PF00009">
    <property type="entry name" value="GTP_EFTU"/>
    <property type="match status" value="1"/>
</dbReference>
<dbReference type="Proteomes" id="UP000663586">
    <property type="component" value="Chromosome"/>
</dbReference>
<evidence type="ECO:0000256" key="7">
    <source>
        <dbReference type="ARBA" id="ARBA00024852"/>
    </source>
</evidence>
<dbReference type="InterPro" id="IPR015760">
    <property type="entry name" value="TIF_IF2"/>
</dbReference>
<dbReference type="FunFam" id="2.40.30.10:FF:000013">
    <property type="entry name" value="eukaryotic translation initiation factor 5B"/>
    <property type="match status" value="1"/>
</dbReference>
<dbReference type="CDD" id="cd16266">
    <property type="entry name" value="IF2_aeIF5B_IV"/>
    <property type="match status" value="1"/>
</dbReference>
<evidence type="ECO:0000313" key="12">
    <source>
        <dbReference type="Proteomes" id="UP000663586"/>
    </source>
</evidence>
<dbReference type="PROSITE" id="PS51722">
    <property type="entry name" value="G_TR_2"/>
    <property type="match status" value="1"/>
</dbReference>
<dbReference type="Gene3D" id="2.40.30.10">
    <property type="entry name" value="Translation factors"/>
    <property type="match status" value="2"/>
</dbReference>
<organism evidence="11 12">
    <name type="scientific">Natranaeroarchaeum sulfidigenes</name>
    <dbReference type="NCBI Taxonomy" id="2784880"/>
    <lineage>
        <taxon>Archaea</taxon>
        <taxon>Methanobacteriati</taxon>
        <taxon>Methanobacteriota</taxon>
        <taxon>Stenosarchaea group</taxon>
        <taxon>Halobacteria</taxon>
        <taxon>Halobacteriales</taxon>
        <taxon>Natronoarchaeaceae</taxon>
        <taxon>Natranaeroarchaeum</taxon>
    </lineage>
</organism>
<keyword evidence="3 8" id="KW-0396">Initiation factor</keyword>
<dbReference type="KEGG" id="hara:AArcS_2335"/>
<dbReference type="FunFam" id="3.40.50.10050:FF:000001">
    <property type="entry name" value="Translation initiation factor IF-2"/>
    <property type="match status" value="1"/>
</dbReference>
<dbReference type="InterPro" id="IPR027417">
    <property type="entry name" value="P-loop_NTPase"/>
</dbReference>
<feature type="binding site" evidence="8">
    <location>
        <begin position="137"/>
        <end position="140"/>
    </location>
    <ligand>
        <name>GTP</name>
        <dbReference type="ChEBI" id="CHEBI:37565"/>
    </ligand>
</feature>
<sequence length="599" mass="65242">MSDSTTSTDAALRTPIVAVLGHVDHGKTSVLDKVRGSAVIEGEAGAITQHIGATAVPLDVISEIAGELVDPTDFDLPGLLFIDTPGHHSFATLRSRGGALADIAILVVDVNDGFQPQTEEAIEILKRSETPFIVAANKIDTVPGWNPTEDAPVQATYESQSDRVRGDLDEKLYEIIGQLSDRGFSADLYWRVQNFQNNVGVVPVSAMTGEGIPDLLTVMMGLSQRYMKEAMEIDVAGPGVGTVLEVKEEKGFGTTLDVVLYDGTVREDDTIVVGGADSTIVTDVRALLKPRPLSEIRTESRFENVDELKAAAGIKIAAPELDDAMSGAPMRVVRDREIDDVIGEVEAELADIAVDTVEQGIVVKADTLGSLEAMSNALEEAEVPIVRAEVGDVAPRDISVASTAEDPMHEAILAFNVDVLADARTAAENQDVRIFESDVIYRLIEEYEEFVEEREQAQQETILDKITRPARFQILPDHTFRQNDPAVVGVEILAGTVQNNTNVALFDGKEPKRVGQLKGIQDAGEDVDQARKGDRVSVAIDGPTVGRGIEEGDELWTELPEKHAKILEQELLEDIEPDERDALQMYLDKHRRRDPFWGK</sequence>
<dbReference type="GO" id="GO:0003924">
    <property type="term" value="F:GTPase activity"/>
    <property type="evidence" value="ECO:0007669"/>
    <property type="project" value="UniProtKB-UniRule"/>
</dbReference>
<name>A0A897MTB2_9EURY</name>
<keyword evidence="6 8" id="KW-0342">GTP-binding</keyword>
<evidence type="ECO:0000256" key="9">
    <source>
        <dbReference type="RuleBase" id="RU000644"/>
    </source>
</evidence>
<dbReference type="InterPro" id="IPR005225">
    <property type="entry name" value="Small_GTP-bd"/>
</dbReference>
<feature type="domain" description="Tr-type G" evidence="10">
    <location>
        <begin position="12"/>
        <end position="227"/>
    </location>
</feature>
<dbReference type="AlphaFoldDB" id="A0A897MTB2"/>
<dbReference type="CDD" id="cd01887">
    <property type="entry name" value="IF2_eIF5B"/>
    <property type="match status" value="1"/>
</dbReference>
<keyword evidence="12" id="KW-1185">Reference proteome</keyword>